<gene>
    <name evidence="2" type="ORF">THS5294_01391</name>
</gene>
<feature type="transmembrane region" description="Helical" evidence="1">
    <location>
        <begin position="19"/>
        <end position="37"/>
    </location>
</feature>
<dbReference type="AlphaFoldDB" id="A0A0P1EYF6"/>
<keyword evidence="1" id="KW-1133">Transmembrane helix</keyword>
<evidence type="ECO:0000313" key="2">
    <source>
        <dbReference type="EMBL" id="CUH60102.1"/>
    </source>
</evidence>
<name>A0A0P1EYF6_9RHOB</name>
<evidence type="ECO:0000256" key="1">
    <source>
        <dbReference type="SAM" id="Phobius"/>
    </source>
</evidence>
<protein>
    <recommendedName>
        <fullName evidence="4">Flp pilus assembly protein, pilin Flp</fullName>
    </recommendedName>
</protein>
<organism evidence="2 3">
    <name type="scientific">Thalassobacter stenotrophicus</name>
    <dbReference type="NCBI Taxonomy" id="266809"/>
    <lineage>
        <taxon>Bacteria</taxon>
        <taxon>Pseudomonadati</taxon>
        <taxon>Pseudomonadota</taxon>
        <taxon>Alphaproteobacteria</taxon>
        <taxon>Rhodobacterales</taxon>
        <taxon>Roseobacteraceae</taxon>
        <taxon>Thalassobacter</taxon>
    </lineage>
</organism>
<evidence type="ECO:0008006" key="4">
    <source>
        <dbReference type="Google" id="ProtNLM"/>
    </source>
</evidence>
<accession>A0A0P1EYF6</accession>
<dbReference type="Proteomes" id="UP000051298">
    <property type="component" value="Unassembled WGS sequence"/>
</dbReference>
<dbReference type="EMBL" id="CYRX01000024">
    <property type="protein sequence ID" value="CUH60102.1"/>
    <property type="molecule type" value="Genomic_DNA"/>
</dbReference>
<keyword evidence="1" id="KW-0472">Membrane</keyword>
<sequence length="66" mass="6926">MTYFQSFLTDEHGAVTVDWVILCAGLVGLGLAVMMVVKDGAADISGDMNTSIKAVETQTTLDLSSS</sequence>
<evidence type="ECO:0000313" key="3">
    <source>
        <dbReference type="Proteomes" id="UP000051298"/>
    </source>
</evidence>
<dbReference type="STRING" id="266809.PM03_14460"/>
<keyword evidence="1" id="KW-0812">Transmembrane</keyword>
<proteinExistence type="predicted"/>
<dbReference type="RefSeq" id="WP_058123149.1">
    <property type="nucleotide sequence ID" value="NZ_CYRX01000024.1"/>
</dbReference>
<reference evidence="2 3" key="1">
    <citation type="submission" date="2015-09" db="EMBL/GenBank/DDBJ databases">
        <authorList>
            <consortium name="Swine Surveillance"/>
        </authorList>
    </citation>
    <scope>NUCLEOTIDE SEQUENCE [LARGE SCALE GENOMIC DNA]</scope>
    <source>
        <strain evidence="2 3">CECT 5294</strain>
    </source>
</reference>